<dbReference type="EMBL" id="BHZD01000001">
    <property type="protein sequence ID" value="GCD44312.1"/>
    <property type="molecule type" value="Genomic_DNA"/>
</dbReference>
<gene>
    <name evidence="3" type="ORF">GKJPGBOP_04008</name>
</gene>
<feature type="region of interest" description="Disordered" evidence="1">
    <location>
        <begin position="144"/>
        <end position="187"/>
    </location>
</feature>
<protein>
    <recommendedName>
        <fullName evidence="5">Copper chaperone PCu(A)C</fullName>
    </recommendedName>
</protein>
<dbReference type="Proteomes" id="UP000286746">
    <property type="component" value="Unassembled WGS sequence"/>
</dbReference>
<dbReference type="InterPro" id="IPR036182">
    <property type="entry name" value="PCuAC_sf"/>
</dbReference>
<sequence>MNRRTTLAAVLALTAGFALAGCGGDSAPELKVSGAYLPQPVDQSMAGAFMVIENTGGTADKLTSVTSDLSDDVTIHTTKNNKMEQVKSLDIPANGKLELARGGNHLMFMGLKKKPAEGQKVSVELHFATAKAIKVEVPVRSATYVPKGSGSQGSGSQDNGSHGNGSKHDGPQHEGSMDDHAQHHAEK</sequence>
<dbReference type="InterPro" id="IPR007410">
    <property type="entry name" value="LpqE-like"/>
</dbReference>
<accession>A0A401W4U3</accession>
<evidence type="ECO:0000313" key="4">
    <source>
        <dbReference type="Proteomes" id="UP000286746"/>
    </source>
</evidence>
<dbReference type="AlphaFoldDB" id="A0A401W4U3"/>
<organism evidence="3 4">
    <name type="scientific">Streptomyces paromomycinus</name>
    <name type="common">Streptomyces rimosus subsp. paromomycinus</name>
    <dbReference type="NCBI Taxonomy" id="92743"/>
    <lineage>
        <taxon>Bacteria</taxon>
        <taxon>Bacillati</taxon>
        <taxon>Actinomycetota</taxon>
        <taxon>Actinomycetes</taxon>
        <taxon>Kitasatosporales</taxon>
        <taxon>Streptomycetaceae</taxon>
        <taxon>Streptomyces</taxon>
    </lineage>
</organism>
<evidence type="ECO:0000313" key="3">
    <source>
        <dbReference type="EMBL" id="GCD44312.1"/>
    </source>
</evidence>
<dbReference type="PROSITE" id="PS51257">
    <property type="entry name" value="PROKAR_LIPOPROTEIN"/>
    <property type="match status" value="1"/>
</dbReference>
<comment type="caution">
    <text evidence="3">The sequence shown here is derived from an EMBL/GenBank/DDBJ whole genome shotgun (WGS) entry which is preliminary data.</text>
</comment>
<reference evidence="3 4" key="1">
    <citation type="submission" date="2018-11" db="EMBL/GenBank/DDBJ databases">
        <title>Whole genome sequence of Streptomyces paromomycinus NBRC 15454(T).</title>
        <authorList>
            <person name="Komaki H."/>
            <person name="Tamura T."/>
        </authorList>
    </citation>
    <scope>NUCLEOTIDE SEQUENCE [LARGE SCALE GENOMIC DNA]</scope>
    <source>
        <strain evidence="3 4">NBRC 15454</strain>
    </source>
</reference>
<feature type="compositionally biased region" description="Basic and acidic residues" evidence="1">
    <location>
        <begin position="166"/>
        <end position="187"/>
    </location>
</feature>
<dbReference type="PANTHER" id="PTHR36302">
    <property type="entry name" value="BLR7088 PROTEIN"/>
    <property type="match status" value="1"/>
</dbReference>
<feature type="chain" id="PRO_5019501127" description="Copper chaperone PCu(A)C" evidence="2">
    <location>
        <begin position="21"/>
        <end position="187"/>
    </location>
</feature>
<dbReference type="Gene3D" id="2.60.40.1890">
    <property type="entry name" value="PCu(A)C copper chaperone"/>
    <property type="match status" value="1"/>
</dbReference>
<dbReference type="InterPro" id="IPR058248">
    <property type="entry name" value="Lxx211020-like"/>
</dbReference>
<name>A0A401W4U3_STREY</name>
<evidence type="ECO:0000256" key="1">
    <source>
        <dbReference type="SAM" id="MobiDB-lite"/>
    </source>
</evidence>
<dbReference type="Pfam" id="PF04314">
    <property type="entry name" value="PCuAC"/>
    <property type="match status" value="1"/>
</dbReference>
<evidence type="ECO:0000256" key="2">
    <source>
        <dbReference type="SAM" id="SignalP"/>
    </source>
</evidence>
<keyword evidence="2" id="KW-0732">Signal</keyword>
<feature type="signal peptide" evidence="2">
    <location>
        <begin position="1"/>
        <end position="20"/>
    </location>
</feature>
<evidence type="ECO:0008006" key="5">
    <source>
        <dbReference type="Google" id="ProtNLM"/>
    </source>
</evidence>
<dbReference type="PANTHER" id="PTHR36302:SF1">
    <property type="entry name" value="COPPER CHAPERONE PCU(A)C"/>
    <property type="match status" value="1"/>
</dbReference>
<keyword evidence="4" id="KW-1185">Reference proteome</keyword>
<dbReference type="SUPFAM" id="SSF110087">
    <property type="entry name" value="DR1885-like metal-binding protein"/>
    <property type="match status" value="1"/>
</dbReference>
<proteinExistence type="predicted"/>